<dbReference type="Proteomes" id="UP000621631">
    <property type="component" value="Unassembled WGS sequence"/>
</dbReference>
<gene>
    <name evidence="1" type="ORF">IC602_11755</name>
</gene>
<dbReference type="RefSeq" id="WP_189778365.1">
    <property type="nucleotide sequence ID" value="NZ_JACWEZ010000006.1"/>
</dbReference>
<keyword evidence="2" id="KW-1185">Reference proteome</keyword>
<reference evidence="1 2" key="1">
    <citation type="submission" date="2020-09" db="EMBL/GenBank/DDBJ databases">
        <title>Draft Genome Sequences of Oil-Oxidizing Bacteria Halomonas titanicae, Marinobacter lutaoensis, and Virgibacillus halodenitrificans Isolated from Highly Saline Environments.</title>
        <authorList>
            <person name="Grouzdev D.S."/>
            <person name="Sokolova D.S."/>
            <person name="Semenova E.M."/>
            <person name="Borzenkov I.A."/>
            <person name="Bidzhieva S.K."/>
            <person name="Poltaraus A.B."/>
            <person name="Nazina T.N."/>
        </authorList>
    </citation>
    <scope>NUCLEOTIDE SEQUENCE [LARGE SCALE GENOMIC DNA]</scope>
    <source>
        <strain evidence="1 2">VKM B-3472D</strain>
    </source>
</reference>
<evidence type="ECO:0000313" key="2">
    <source>
        <dbReference type="Proteomes" id="UP000621631"/>
    </source>
</evidence>
<protein>
    <submittedName>
        <fullName evidence="1">Uncharacterized protein</fullName>
    </submittedName>
</protein>
<sequence length="93" mass="10888">MSISIDGKEYLRNFEVKYGDPFPVPRKSMELINPDYGTCLVYVISTGVPKWTNKMTVHVPMKYYITQIIEPNKKYWNQQKRNKLQLIKGGSDD</sequence>
<dbReference type="EMBL" id="JACWEZ010000006">
    <property type="protein sequence ID" value="MBD1223271.1"/>
    <property type="molecule type" value="Genomic_DNA"/>
</dbReference>
<name>A0ABR7VNG0_VIRHA</name>
<comment type="caution">
    <text evidence="1">The sequence shown here is derived from an EMBL/GenBank/DDBJ whole genome shotgun (WGS) entry which is preliminary data.</text>
</comment>
<accession>A0ABR7VNG0</accession>
<evidence type="ECO:0000313" key="1">
    <source>
        <dbReference type="EMBL" id="MBD1223271.1"/>
    </source>
</evidence>
<proteinExistence type="predicted"/>
<organism evidence="1 2">
    <name type="scientific">Virgibacillus halodenitrificans</name>
    <name type="common">Bacillus halodenitrificans</name>
    <dbReference type="NCBI Taxonomy" id="1482"/>
    <lineage>
        <taxon>Bacteria</taxon>
        <taxon>Bacillati</taxon>
        <taxon>Bacillota</taxon>
        <taxon>Bacilli</taxon>
        <taxon>Bacillales</taxon>
        <taxon>Bacillaceae</taxon>
        <taxon>Virgibacillus</taxon>
    </lineage>
</organism>